<organism evidence="1">
    <name type="scientific">Anguilla anguilla</name>
    <name type="common">European freshwater eel</name>
    <name type="synonym">Muraena anguilla</name>
    <dbReference type="NCBI Taxonomy" id="7936"/>
    <lineage>
        <taxon>Eukaryota</taxon>
        <taxon>Metazoa</taxon>
        <taxon>Chordata</taxon>
        <taxon>Craniata</taxon>
        <taxon>Vertebrata</taxon>
        <taxon>Euteleostomi</taxon>
        <taxon>Actinopterygii</taxon>
        <taxon>Neopterygii</taxon>
        <taxon>Teleostei</taxon>
        <taxon>Anguilliformes</taxon>
        <taxon>Anguillidae</taxon>
        <taxon>Anguilla</taxon>
    </lineage>
</organism>
<accession>A0A0E9SMB2</accession>
<name>A0A0E9SMB2_ANGAN</name>
<dbReference type="EMBL" id="GBXM01066063">
    <property type="protein sequence ID" value="JAH42514.1"/>
    <property type="molecule type" value="Transcribed_RNA"/>
</dbReference>
<evidence type="ECO:0000313" key="1">
    <source>
        <dbReference type="EMBL" id="JAH42514.1"/>
    </source>
</evidence>
<protein>
    <submittedName>
        <fullName evidence="1">Uncharacterized protein</fullName>
    </submittedName>
</protein>
<reference evidence="1" key="2">
    <citation type="journal article" date="2015" name="Fish Shellfish Immunol.">
        <title>Early steps in the European eel (Anguilla anguilla)-Vibrio vulnificus interaction in the gills: Role of the RtxA13 toxin.</title>
        <authorList>
            <person name="Callol A."/>
            <person name="Pajuelo D."/>
            <person name="Ebbesson L."/>
            <person name="Teles M."/>
            <person name="MacKenzie S."/>
            <person name="Amaro C."/>
        </authorList>
    </citation>
    <scope>NUCLEOTIDE SEQUENCE</scope>
</reference>
<reference evidence="1" key="1">
    <citation type="submission" date="2014-11" db="EMBL/GenBank/DDBJ databases">
        <authorList>
            <person name="Amaro Gonzalez C."/>
        </authorList>
    </citation>
    <scope>NUCLEOTIDE SEQUENCE</scope>
</reference>
<proteinExistence type="predicted"/>
<sequence>MLLLFKSFQNYLLIIAHFM</sequence>
<dbReference type="AlphaFoldDB" id="A0A0E9SMB2"/>